<comment type="caution">
    <text evidence="2">The sequence shown here is derived from an EMBL/GenBank/DDBJ whole genome shotgun (WGS) entry which is preliminary data.</text>
</comment>
<organism evidence="2 3">
    <name type="scientific">Platysternon megacephalum</name>
    <name type="common">big-headed turtle</name>
    <dbReference type="NCBI Taxonomy" id="55544"/>
    <lineage>
        <taxon>Eukaryota</taxon>
        <taxon>Metazoa</taxon>
        <taxon>Chordata</taxon>
        <taxon>Craniata</taxon>
        <taxon>Vertebrata</taxon>
        <taxon>Euteleostomi</taxon>
        <taxon>Archelosauria</taxon>
        <taxon>Testudinata</taxon>
        <taxon>Testudines</taxon>
        <taxon>Cryptodira</taxon>
        <taxon>Durocryptodira</taxon>
        <taxon>Testudinoidea</taxon>
        <taxon>Platysternidae</taxon>
        <taxon>Platysternon</taxon>
    </lineage>
</organism>
<reference evidence="2 3" key="2">
    <citation type="submission" date="2019-04" db="EMBL/GenBank/DDBJ databases">
        <title>The genome sequence of big-headed turtle.</title>
        <authorList>
            <person name="Gong S."/>
        </authorList>
    </citation>
    <scope>NUCLEOTIDE SEQUENCE [LARGE SCALE GENOMIC DNA]</scope>
    <source>
        <strain evidence="2">DO16091913</strain>
        <tissue evidence="2">Muscle</tissue>
    </source>
</reference>
<feature type="region of interest" description="Disordered" evidence="1">
    <location>
        <begin position="44"/>
        <end position="70"/>
    </location>
</feature>
<accession>A0A4D9DIV9</accession>
<dbReference type="EMBL" id="QXTE01023231">
    <property type="protein sequence ID" value="TFJ94893.1"/>
    <property type="molecule type" value="Genomic_DNA"/>
</dbReference>
<proteinExistence type="predicted"/>
<sequence>MSSESSASSLTITRSYRSLGGAGGGSSGGLGENLVTRSYILGNSNPRTQVSAREERPLSLGQGNPKPSLHSRLMDLAHRKVPMGIPAGGTPS</sequence>
<gene>
    <name evidence="2" type="ORF">DR999_PMT23846</name>
</gene>
<keyword evidence="3" id="KW-1185">Reference proteome</keyword>
<evidence type="ECO:0000313" key="3">
    <source>
        <dbReference type="Proteomes" id="UP000297703"/>
    </source>
</evidence>
<dbReference type="STRING" id="55544.A0A4D9DIV9"/>
<protein>
    <submittedName>
        <fullName evidence="2">PSTVd RNA-binding protein Virp1d</fullName>
    </submittedName>
</protein>
<evidence type="ECO:0000256" key="1">
    <source>
        <dbReference type="SAM" id="MobiDB-lite"/>
    </source>
</evidence>
<name>A0A4D9DIV9_9SAUR</name>
<dbReference type="AlphaFoldDB" id="A0A4D9DIV9"/>
<evidence type="ECO:0000313" key="2">
    <source>
        <dbReference type="EMBL" id="TFJ94893.1"/>
    </source>
</evidence>
<dbReference type="Proteomes" id="UP000297703">
    <property type="component" value="Unassembled WGS sequence"/>
</dbReference>
<reference evidence="2 3" key="1">
    <citation type="submission" date="2019-04" db="EMBL/GenBank/DDBJ databases">
        <title>Draft genome of the big-headed turtle Platysternon megacephalum.</title>
        <authorList>
            <person name="Gong S."/>
        </authorList>
    </citation>
    <scope>NUCLEOTIDE SEQUENCE [LARGE SCALE GENOMIC DNA]</scope>
    <source>
        <strain evidence="2">DO16091913</strain>
        <tissue evidence="2">Muscle</tissue>
    </source>
</reference>